<reference evidence="1 2" key="1">
    <citation type="submission" date="2016-09" db="EMBL/GenBank/DDBJ databases">
        <authorList>
            <person name="Capua I."/>
            <person name="De Benedictis P."/>
            <person name="Joannis T."/>
            <person name="Lombin L.H."/>
            <person name="Cattoli G."/>
        </authorList>
    </citation>
    <scope>NUCLEOTIDE SEQUENCE [LARGE SCALE GENOMIC DNA]</scope>
    <source>
        <strain evidence="1 2">IMI 309357</strain>
    </source>
</reference>
<comment type="caution">
    <text evidence="1">The sequence shown here is derived from an EMBL/GenBank/DDBJ whole genome shotgun (WGS) entry which is preliminary data.</text>
</comment>
<dbReference type="OrthoDB" id="9978173at2759"/>
<dbReference type="RefSeq" id="XP_022476204.1">
    <property type="nucleotide sequence ID" value="XM_022617387.1"/>
</dbReference>
<dbReference type="GeneID" id="34558897"/>
<protein>
    <submittedName>
        <fullName evidence="1">Uncharacterized protein</fullName>
    </submittedName>
</protein>
<gene>
    <name evidence="1" type="ORF">CORC01_05745</name>
</gene>
<name>A0A1G4BCJ1_9PEZI</name>
<accession>A0A1G4BCJ1</accession>
<dbReference type="Pfam" id="PF14388">
    <property type="entry name" value="DUF4419"/>
    <property type="match status" value="1"/>
</dbReference>
<evidence type="ECO:0000313" key="1">
    <source>
        <dbReference type="EMBL" id="OHE99055.1"/>
    </source>
</evidence>
<dbReference type="AlphaFoldDB" id="A0A1G4BCJ1"/>
<evidence type="ECO:0000313" key="2">
    <source>
        <dbReference type="Proteomes" id="UP000176998"/>
    </source>
</evidence>
<organism evidence="1 2">
    <name type="scientific">Colletotrichum orchidophilum</name>
    <dbReference type="NCBI Taxonomy" id="1209926"/>
    <lineage>
        <taxon>Eukaryota</taxon>
        <taxon>Fungi</taxon>
        <taxon>Dikarya</taxon>
        <taxon>Ascomycota</taxon>
        <taxon>Pezizomycotina</taxon>
        <taxon>Sordariomycetes</taxon>
        <taxon>Hypocreomycetidae</taxon>
        <taxon>Glomerellales</taxon>
        <taxon>Glomerellaceae</taxon>
        <taxon>Colletotrichum</taxon>
    </lineage>
</organism>
<keyword evidence="2" id="KW-1185">Reference proteome</keyword>
<dbReference type="EMBL" id="MJBS01000040">
    <property type="protein sequence ID" value="OHE99055.1"/>
    <property type="molecule type" value="Genomic_DNA"/>
</dbReference>
<proteinExistence type="predicted"/>
<dbReference type="InterPro" id="IPR025533">
    <property type="entry name" value="DUF4419"/>
</dbReference>
<sequence length="105" mass="11852">MPTVIQTHDEVDLVQISISDTNKHTIVTCQNGFVYMILRAEQQHLHLDLRPENIWLTVLAQFSFFPSGGCSRVSIARPLVGHNGQYDLVIFVKGRSNIDNIDVAF</sequence>
<dbReference type="Proteomes" id="UP000176998">
    <property type="component" value="Unassembled WGS sequence"/>
</dbReference>